<evidence type="ECO:0000313" key="29">
    <source>
        <dbReference type="EMBL" id="CCI40190.1"/>
    </source>
</evidence>
<dbReference type="InterPro" id="IPR013083">
    <property type="entry name" value="Znf_RING/FYVE/PHD"/>
</dbReference>
<feature type="transmembrane region" description="Helical" evidence="27">
    <location>
        <begin position="463"/>
        <end position="483"/>
    </location>
</feature>
<dbReference type="PANTHER" id="PTHR13720:SF13">
    <property type="entry name" value="CILIA- AND FLAGELLA-ASSOCIATED PROTEIN 251"/>
    <property type="match status" value="1"/>
</dbReference>
<keyword evidence="25" id="KW-0175">Coiled coil</keyword>
<comment type="cofactor">
    <cofactor evidence="1">
        <name>Mn(2+)</name>
        <dbReference type="ChEBI" id="CHEBI:29035"/>
    </cofactor>
</comment>
<keyword evidence="11" id="KW-0479">Metal-binding</keyword>
<evidence type="ECO:0000256" key="3">
    <source>
        <dbReference type="ARBA" id="ARBA00004138"/>
    </source>
</evidence>
<dbReference type="GO" id="GO:0031514">
    <property type="term" value="C:motile cilium"/>
    <property type="evidence" value="ECO:0007669"/>
    <property type="project" value="TreeGrafter"/>
</dbReference>
<gene>
    <name evidence="29" type="ORF">BN9_009740</name>
</gene>
<dbReference type="SMART" id="SM00320">
    <property type="entry name" value="WD40"/>
    <property type="match status" value="9"/>
</dbReference>
<comment type="caution">
    <text evidence="29">The sequence shown here is derived from an EMBL/GenBank/DDBJ whole genome shotgun (WGS) entry which is preliminary data.</text>
</comment>
<dbReference type="InterPro" id="IPR019775">
    <property type="entry name" value="WD40_repeat_CS"/>
</dbReference>
<evidence type="ECO:0000256" key="18">
    <source>
        <dbReference type="ARBA" id="ARBA00023211"/>
    </source>
</evidence>
<evidence type="ECO:0000259" key="28">
    <source>
        <dbReference type="PROSITE" id="PS50089"/>
    </source>
</evidence>
<keyword evidence="14 27" id="KW-1133">Transmembrane helix</keyword>
<dbReference type="CDD" id="cd16461">
    <property type="entry name" value="RING-H2_EL5-like"/>
    <property type="match status" value="1"/>
</dbReference>
<accession>A0A024G0T9</accession>
<keyword evidence="17" id="KW-0594">Phospholipid biosynthesis</keyword>
<keyword evidence="10 27" id="KW-0812">Transmembrane</keyword>
<dbReference type="InterPro" id="IPR036322">
    <property type="entry name" value="WD40_repeat_dom_sf"/>
</dbReference>
<dbReference type="GO" id="GO:0033588">
    <property type="term" value="C:elongator holoenzyme complex"/>
    <property type="evidence" value="ECO:0007669"/>
    <property type="project" value="InterPro"/>
</dbReference>
<dbReference type="InterPro" id="IPR019519">
    <property type="entry name" value="Elp5"/>
</dbReference>
<keyword evidence="12" id="KW-0677">Repeat</keyword>
<dbReference type="SUPFAM" id="SSF53254">
    <property type="entry name" value="Phosphoglycerate mutase-like"/>
    <property type="match status" value="1"/>
</dbReference>
<evidence type="ECO:0000256" key="20">
    <source>
        <dbReference type="ARBA" id="ARBA00023273"/>
    </source>
</evidence>
<dbReference type="CDD" id="cd07067">
    <property type="entry name" value="HP_PGM_like"/>
    <property type="match status" value="1"/>
</dbReference>
<evidence type="ECO:0000256" key="4">
    <source>
        <dbReference type="ARBA" id="ARBA00004141"/>
    </source>
</evidence>
<dbReference type="Gene3D" id="2.130.10.10">
    <property type="entry name" value="YVTN repeat-like/Quinoprotein amine dehydrogenase"/>
    <property type="match status" value="2"/>
</dbReference>
<dbReference type="InterPro" id="IPR050630">
    <property type="entry name" value="WD_repeat_EMAP"/>
</dbReference>
<dbReference type="SUPFAM" id="SSF50998">
    <property type="entry name" value="Quinoprotein alcohol dehydrogenase-like"/>
    <property type="match status" value="1"/>
</dbReference>
<keyword evidence="22" id="KW-0863">Zinc-finger</keyword>
<evidence type="ECO:0000256" key="15">
    <source>
        <dbReference type="ARBA" id="ARBA00023098"/>
    </source>
</evidence>
<feature type="compositionally biased region" description="Polar residues" evidence="26">
    <location>
        <begin position="156"/>
        <end position="168"/>
    </location>
</feature>
<organism evidence="29 30">
    <name type="scientific">Albugo candida</name>
    <dbReference type="NCBI Taxonomy" id="65357"/>
    <lineage>
        <taxon>Eukaryota</taxon>
        <taxon>Sar</taxon>
        <taxon>Stramenopiles</taxon>
        <taxon>Oomycota</taxon>
        <taxon>Peronosporomycetes</taxon>
        <taxon>Albuginales</taxon>
        <taxon>Albuginaceae</taxon>
        <taxon>Albugo</taxon>
    </lineage>
</organism>
<evidence type="ECO:0000256" key="27">
    <source>
        <dbReference type="SAM" id="Phobius"/>
    </source>
</evidence>
<feature type="domain" description="RING-type" evidence="28">
    <location>
        <begin position="87"/>
        <end position="128"/>
    </location>
</feature>
<evidence type="ECO:0000256" key="26">
    <source>
        <dbReference type="SAM" id="MobiDB-lite"/>
    </source>
</evidence>
<dbReference type="PROSITE" id="PS50089">
    <property type="entry name" value="ZF_RING_2"/>
    <property type="match status" value="1"/>
</dbReference>
<evidence type="ECO:0000256" key="14">
    <source>
        <dbReference type="ARBA" id="ARBA00022989"/>
    </source>
</evidence>
<dbReference type="PROSITE" id="PS50082">
    <property type="entry name" value="WD_REPEATS_2"/>
    <property type="match status" value="2"/>
</dbReference>
<evidence type="ECO:0000256" key="23">
    <source>
        <dbReference type="PROSITE-ProRule" id="PRU00221"/>
    </source>
</evidence>
<evidence type="ECO:0000256" key="8">
    <source>
        <dbReference type="ARBA" id="ARBA00022574"/>
    </source>
</evidence>
<dbReference type="InterPro" id="IPR015943">
    <property type="entry name" value="WD40/YVTN_repeat-like_dom_sf"/>
</dbReference>
<reference evidence="29 30" key="1">
    <citation type="submission" date="2012-05" db="EMBL/GenBank/DDBJ databases">
        <title>Recombination and specialization in a pathogen metapopulation.</title>
        <authorList>
            <person name="Gardiner A."/>
            <person name="Kemen E."/>
            <person name="Schultz-Larsen T."/>
            <person name="MacLean D."/>
            <person name="Van Oosterhout C."/>
            <person name="Jones J.D.G."/>
        </authorList>
    </citation>
    <scope>NUCLEOTIDE SEQUENCE [LARGE SCALE GENOMIC DNA]</scope>
    <source>
        <strain evidence="29 30">Ac Nc2</strain>
    </source>
</reference>
<dbReference type="SUPFAM" id="SSF50978">
    <property type="entry name" value="WD40 repeat-like"/>
    <property type="match status" value="1"/>
</dbReference>
<dbReference type="Pfam" id="PF00400">
    <property type="entry name" value="WD40"/>
    <property type="match status" value="2"/>
</dbReference>
<dbReference type="InterPro" id="IPR013078">
    <property type="entry name" value="His_Pase_superF_clade-1"/>
</dbReference>
<feature type="repeat" description="WD" evidence="23">
    <location>
        <begin position="1237"/>
        <end position="1279"/>
    </location>
</feature>
<dbReference type="InParanoid" id="A0A024G0T9"/>
<feature type="transmembrane region" description="Helical" evidence="27">
    <location>
        <begin position="404"/>
        <end position="426"/>
    </location>
</feature>
<proteinExistence type="inferred from homology"/>
<evidence type="ECO:0000256" key="2">
    <source>
        <dbReference type="ARBA" id="ARBA00001946"/>
    </source>
</evidence>
<dbReference type="PROSITE" id="PS00678">
    <property type="entry name" value="WD_REPEATS_1"/>
    <property type="match status" value="1"/>
</dbReference>
<dbReference type="SMART" id="SM00184">
    <property type="entry name" value="RING"/>
    <property type="match status" value="1"/>
</dbReference>
<sequence>MPLPMTMSIQFEDGTRVAVNHGPAFVEIPLVISGSHQPSDIRRLLHELFIRHQDESRGPPPTSKAFLDTLPVETWAEKDLAAKYSDCAICLSDYECNETVLTLPCEHLFHKECGMRWLAEHNICPTCRFQLPSQQDEETDKTDRQADAGYSAREVGTQTNEQELTSGEDSAMSRGQIRTHQQILATSVEPYRVVRRRISERTDEASAPTCNLNHDLDALMDAEADALVEEWKEMEAEHDRTFLTTDRRKEKDMISGVYSERSNVEKHQEMVNSTINDLRKRLEQIEMELSVRQSEVVDDNSMRSSDTLVQTESSKDLAQLDIDTISMATAKHVFLYVPNLVGYLRVILSLYSLSIALVDYKTSLVCYACSFACDYFDGLFARWLNQCSSFGAVLDMVTDRCSTAGLLFILAHLYPAKSIYFLYILLLDFSSHWMHMYSSRGHHKTGLHERNFLLRVYYGCYPLFGYCCVGSEVFYMLLYILAFDASYKIPLIQLPLTHLCYIVCLPACVMKNIINLAQLFSAANAIATEDAEKINTKTRRIGALSLAWTFGLNANLVNGVHNLSTATDHKIFYPAAHVGIVYDLKDKTQKVLQGHCHAISACVVSEDKRWIVTADRGADSLIAFWDAITGHSVFTIEKPHLHGVEALDLSPDARFLATLGSAYKTDDSSPDDSKAHQEKIPARQELSIWDWNAATRQQRMLKPLCMSHVATEDAQRAIRFSTFNHYEIITTGCQRIIFWNWQERRLVFHSPSLVQRNFRQAIGNFTQSIFVPNSTQAVTGTDDGDIVLWESQVATVKAEKTVTSRIGSMERKATKVIRLAPSVNKTKKTAISCLVDMNGYLVIGASDGSVRFFDFEFRLLAWFENINAGPISSISFALASVETGQLEVEQDEPFLVPNFIVSTLFAFVVELEAELFREHKGGEHCGTLLLQGASDDIHGLAMHPFHDQFAVSTYSGTLQLWDLKSHRLVMVNKFNPKRFRPQCLAFSPDGKRLFVGFTNGIVKMVHPQSFEIAARFTHLKGSPITMLRVSPDSTLLVAVDSMLHVGMWRKNDGLMAHESSIKAEGIIAVIDKVLDEDERSWVFLGRCKSHSRPITGMDFSMSSTTPYRLVSVGEDRTIVEYCMRQSNASNGIVLTQDPVIVEQDAIPTACCWHPETAEAKEDLIIIANNEYKVKLYNANNKLCRKTTLGPLLGSSINRLIPINPHESVHYCAYTTPEKVVGLLKLPLDGNPHRLMGLIAHPGEITNAEVSADGRFLVTAGGNDRTIHVWEMDTERLDDIEKEGGSGLKPFYELLEGGKNGAFFNDIVDYFYYAQVRTQGECTTEERVITHQIPLESIPQVVRALGYYPSEDEIKNMLSEVKYSTFSSTTKTVHSIGLQDLVKLYINHRPVFEVDKGAIQKAFEALGGGENGDTSISWKVLESKLLQEGDQMTYIELQSCLEALVATEYHGKEANYNLQVTADTFVDEILEFVIGRNDEFSGSFLRVVDHKEHYEDAAGSSQPQLASVEKVDGVKHDTLSSVYFRRRLQEDPEKKSLMEKIFNEKNMIGLSMIESLLPPAYGMVAPYLHSQKLPDTKVNKTVDSRAHAVKLIANESILSSPLVNLSSELSSLDIKLQQLTVPSSVSTNDCAIVLVHGISLMENYFRSHCVLPRNNASNDARNGSPSLHSKEAELVLLQEARGALGASRSVLAGSIQHLVASRHVTTILFIAFEDSSLEKYELPLETSKSVSFFDFATDMIFLEARMDKTTCTIDSVERKISGHLIHCNPAPSNSAVVIFDALTPLLEDHQVADVVSFLQRLRKNTAIGSVIARHSTSCVSKSSSFALASNASALLWIETISSIQAYPVLAKERRQTIPTGKDGFILTIRNKNNGMSSETMESFRIDDSQLSLERMDNPEAEQDNTMDIASGDTRAHTKNLTFNVHTSDVEKIAKQKMKLPYQHRGSHVMSCDSTIPNERLLFYIDDDDLEWDDDDVDGDLDTFLRSIEMEKQIVLIRDELTVEIRFIANSDIVGDAGSCILTKVHCELSAREGRYMLSGHISLLDHHFKLILDDCGIDIYHDENLFVMLEIRQKMPSPRMYRFSTSSSGHRKQWTQMISLIKTKQKNLSMLSKLEKARTTTTKSESHHTNKLYRSIQPQYHVVHLVLIRHGHYTNALDPVSSDAEQVLSKIGRQQARLTATHLARTFGAPANRQDVSIHHSDMARAVETASIVSSSFPDCAVQVSPLLREGWPGSPFRSKTAETHKPAATRSNNDLERMDQAVGKYFDSSSEEHEVTVRLTICHANLIRYFICHVLGVSPKRIWGHFEINHCSITRIEFLQCISVENERNPDAVDELFSLIL</sequence>
<keyword evidence="7" id="KW-0444">Lipid biosynthesis</keyword>
<evidence type="ECO:0000256" key="11">
    <source>
        <dbReference type="ARBA" id="ARBA00022723"/>
    </source>
</evidence>
<keyword evidence="30" id="KW-1185">Reference proteome</keyword>
<dbReference type="GO" id="GO:0016020">
    <property type="term" value="C:membrane"/>
    <property type="evidence" value="ECO:0007669"/>
    <property type="project" value="UniProtKB-SubCell"/>
</dbReference>
<dbReference type="SUPFAM" id="SSF57850">
    <property type="entry name" value="RING/U-box"/>
    <property type="match status" value="1"/>
</dbReference>
<dbReference type="EMBL" id="CAIX01000006">
    <property type="protein sequence ID" value="CCI40190.1"/>
    <property type="molecule type" value="Genomic_DNA"/>
</dbReference>
<comment type="subcellular location">
    <subcellularLocation>
        <location evidence="3">Cell projection</location>
        <location evidence="3">Cilium</location>
    </subcellularLocation>
    <subcellularLocation>
        <location evidence="4">Membrane</location>
        <topology evidence="4">Multi-pass membrane protein</topology>
    </subcellularLocation>
</comment>
<dbReference type="InterPro" id="IPR043130">
    <property type="entry name" value="CDP-OH_PTrfase_TM_dom"/>
</dbReference>
<dbReference type="InterPro" id="IPR001680">
    <property type="entry name" value="WD40_rpt"/>
</dbReference>
<dbReference type="UniPathway" id="UPA00988"/>
<keyword evidence="19" id="KW-1208">Phospholipid metabolism</keyword>
<keyword evidence="16 27" id="KW-0472">Membrane</keyword>
<evidence type="ECO:0000256" key="19">
    <source>
        <dbReference type="ARBA" id="ARBA00023264"/>
    </source>
</evidence>
<evidence type="ECO:0000256" key="6">
    <source>
        <dbReference type="ARBA" id="ARBA00013212"/>
    </source>
</evidence>
<evidence type="ECO:0000256" key="12">
    <source>
        <dbReference type="ARBA" id="ARBA00022737"/>
    </source>
</evidence>
<feature type="transmembrane region" description="Helical" evidence="27">
    <location>
        <begin position="333"/>
        <end position="357"/>
    </location>
</feature>
<dbReference type="InterPro" id="IPR029033">
    <property type="entry name" value="His_PPase_superfam"/>
</dbReference>
<evidence type="ECO:0000256" key="10">
    <source>
        <dbReference type="ARBA" id="ARBA00022692"/>
    </source>
</evidence>
<dbReference type="Proteomes" id="UP000053237">
    <property type="component" value="Unassembled WGS sequence"/>
</dbReference>
<dbReference type="FunFam" id="1.20.120.1760:FF:000003">
    <property type="entry name" value="CDP-diacylglycerol--inositol 3-phosphatidyltransferase"/>
    <property type="match status" value="1"/>
</dbReference>
<dbReference type="PANTHER" id="PTHR13720">
    <property type="entry name" value="WD-40 REPEAT PROTEIN"/>
    <property type="match status" value="1"/>
</dbReference>
<comment type="similarity">
    <text evidence="5 24">Belongs to the CDP-alcohol phosphatidyltransferase class-I family.</text>
</comment>
<feature type="repeat" description="WD" evidence="23">
    <location>
        <begin position="930"/>
        <end position="971"/>
    </location>
</feature>
<keyword evidence="20" id="KW-0966">Cell projection</keyword>
<evidence type="ECO:0000256" key="22">
    <source>
        <dbReference type="PROSITE-ProRule" id="PRU00175"/>
    </source>
</evidence>
<evidence type="ECO:0000256" key="13">
    <source>
        <dbReference type="ARBA" id="ARBA00022842"/>
    </source>
</evidence>
<protein>
    <recommendedName>
        <fullName evidence="21">Cilia- and flagella-associated protein 251</fullName>
        <ecNumber evidence="6">2.7.8.11</ecNumber>
    </recommendedName>
</protein>
<dbReference type="GO" id="GO:0008270">
    <property type="term" value="F:zinc ion binding"/>
    <property type="evidence" value="ECO:0007669"/>
    <property type="project" value="UniProtKB-KW"/>
</dbReference>
<dbReference type="GO" id="GO:0008654">
    <property type="term" value="P:phospholipid biosynthetic process"/>
    <property type="evidence" value="ECO:0007669"/>
    <property type="project" value="UniProtKB-KW"/>
</dbReference>
<evidence type="ECO:0000256" key="5">
    <source>
        <dbReference type="ARBA" id="ARBA00010441"/>
    </source>
</evidence>
<keyword evidence="9 24" id="KW-0808">Transferase</keyword>
<keyword evidence="15" id="KW-0443">Lipid metabolism</keyword>
<dbReference type="GO" id="GO:0002098">
    <property type="term" value="P:tRNA wobble uridine modification"/>
    <property type="evidence" value="ECO:0007669"/>
    <property type="project" value="InterPro"/>
</dbReference>
<dbReference type="Pfam" id="PF00300">
    <property type="entry name" value="His_Phos_1"/>
    <property type="match status" value="1"/>
</dbReference>
<evidence type="ECO:0000256" key="24">
    <source>
        <dbReference type="RuleBase" id="RU003750"/>
    </source>
</evidence>
<dbReference type="InterPro" id="IPR048254">
    <property type="entry name" value="CDP_ALCOHOL_P_TRANSF_CS"/>
</dbReference>
<dbReference type="PROSITE" id="PS00379">
    <property type="entry name" value="CDP_ALCOHOL_P_TRANSF"/>
    <property type="match status" value="1"/>
</dbReference>
<dbReference type="OrthoDB" id="4899631at2759"/>
<name>A0A024G0T9_9STRA</name>
<evidence type="ECO:0000256" key="17">
    <source>
        <dbReference type="ARBA" id="ARBA00023209"/>
    </source>
</evidence>
<keyword evidence="18" id="KW-0464">Manganese</keyword>
<dbReference type="InterPro" id="IPR011047">
    <property type="entry name" value="Quinoprotein_ADH-like_sf"/>
</dbReference>
<evidence type="ECO:0000313" key="30">
    <source>
        <dbReference type="Proteomes" id="UP000053237"/>
    </source>
</evidence>
<dbReference type="GO" id="GO:0003881">
    <property type="term" value="F:CDP-diacylglycerol-inositol 3-phosphatidyltransferase activity"/>
    <property type="evidence" value="ECO:0007669"/>
    <property type="project" value="UniProtKB-EC"/>
</dbReference>
<feature type="region of interest" description="Disordered" evidence="26">
    <location>
        <begin position="134"/>
        <end position="177"/>
    </location>
</feature>
<feature type="coiled-coil region" evidence="25">
    <location>
        <begin position="268"/>
        <end position="295"/>
    </location>
</feature>
<evidence type="ECO:0000256" key="7">
    <source>
        <dbReference type="ARBA" id="ARBA00022516"/>
    </source>
</evidence>
<keyword evidence="13" id="KW-0460">Magnesium</keyword>
<evidence type="ECO:0000256" key="21">
    <source>
        <dbReference type="ARBA" id="ARBA00040994"/>
    </source>
</evidence>
<keyword evidence="8 23" id="KW-0853">WD repeat</keyword>
<dbReference type="Gene3D" id="3.40.50.1240">
    <property type="entry name" value="Phosphoglycerate mutase-like"/>
    <property type="match status" value="1"/>
</dbReference>
<dbReference type="Pfam" id="PF10483">
    <property type="entry name" value="Elong_Iki1"/>
    <property type="match status" value="1"/>
</dbReference>
<evidence type="ECO:0000256" key="1">
    <source>
        <dbReference type="ARBA" id="ARBA00001936"/>
    </source>
</evidence>
<dbReference type="InterPro" id="IPR001841">
    <property type="entry name" value="Znf_RING"/>
</dbReference>
<dbReference type="Pfam" id="PF13639">
    <property type="entry name" value="zf-RING_2"/>
    <property type="match status" value="1"/>
</dbReference>
<dbReference type="InterPro" id="IPR000462">
    <property type="entry name" value="CDP-OH_P_trans"/>
</dbReference>
<dbReference type="Pfam" id="PF01066">
    <property type="entry name" value="CDP-OH_P_transf"/>
    <property type="match status" value="1"/>
</dbReference>
<evidence type="ECO:0000256" key="25">
    <source>
        <dbReference type="SAM" id="Coils"/>
    </source>
</evidence>
<dbReference type="EC" id="2.7.8.11" evidence="6"/>
<dbReference type="STRING" id="65357.A0A024G0T9"/>
<dbReference type="Gene3D" id="1.20.120.1760">
    <property type="match status" value="1"/>
</dbReference>
<evidence type="ECO:0000256" key="9">
    <source>
        <dbReference type="ARBA" id="ARBA00022679"/>
    </source>
</evidence>
<keyword evidence="22" id="KW-0862">Zinc</keyword>
<comment type="cofactor">
    <cofactor evidence="2">
        <name>Mg(2+)</name>
        <dbReference type="ChEBI" id="CHEBI:18420"/>
    </cofactor>
</comment>
<dbReference type="Gene3D" id="3.30.40.10">
    <property type="entry name" value="Zinc/RING finger domain, C3HC4 (zinc finger)"/>
    <property type="match status" value="1"/>
</dbReference>
<dbReference type="SMART" id="SM00855">
    <property type="entry name" value="PGAM"/>
    <property type="match status" value="1"/>
</dbReference>
<evidence type="ECO:0000256" key="16">
    <source>
        <dbReference type="ARBA" id="ARBA00023136"/>
    </source>
</evidence>